<protein>
    <submittedName>
        <fullName evidence="2">Uncharacterized protein</fullName>
    </submittedName>
</protein>
<dbReference type="STRING" id="43989.cce_0977"/>
<name>B1WSZ8_CROS5</name>
<sequence length="32" mass="3822">MFPSASIFGVIISIIFYHDYLSRWLLQQFQSN</sequence>
<evidence type="ECO:0000313" key="2">
    <source>
        <dbReference type="EMBL" id="ACB50328.1"/>
    </source>
</evidence>
<accession>B1WSZ8</accession>
<reference evidence="2 3" key="1">
    <citation type="journal article" date="2008" name="Proc. Natl. Acad. Sci. U.S.A.">
        <title>The genome of Cyanothece 51142, a unicellular diazotrophic cyanobacterium important in the marine nitrogen cycle.</title>
        <authorList>
            <person name="Welsh E.A."/>
            <person name="Liberton M."/>
            <person name="Stoeckel J."/>
            <person name="Loh T."/>
            <person name="Elvitigala T."/>
            <person name="Wang C."/>
            <person name="Wollam A."/>
            <person name="Fulton R.S."/>
            <person name="Clifton S.W."/>
            <person name="Jacobs J.M."/>
            <person name="Aurora R."/>
            <person name="Ghosh B.K."/>
            <person name="Sherman L.A."/>
            <person name="Smith R.D."/>
            <person name="Wilson R.K."/>
            <person name="Pakrasi H.B."/>
        </authorList>
    </citation>
    <scope>NUCLEOTIDE SEQUENCE [LARGE SCALE GENOMIC DNA]</scope>
    <source>
        <strain evidence="3">ATCC 51142 / BH68</strain>
    </source>
</reference>
<keyword evidence="1" id="KW-1133">Transmembrane helix</keyword>
<proteinExistence type="predicted"/>
<dbReference type="EMBL" id="CP000806">
    <property type="protein sequence ID" value="ACB50328.1"/>
    <property type="molecule type" value="Genomic_DNA"/>
</dbReference>
<dbReference type="AlphaFoldDB" id="B1WSZ8"/>
<evidence type="ECO:0000256" key="1">
    <source>
        <dbReference type="SAM" id="Phobius"/>
    </source>
</evidence>
<keyword evidence="1" id="KW-0472">Membrane</keyword>
<dbReference type="Proteomes" id="UP000001203">
    <property type="component" value="Chromosome circular"/>
</dbReference>
<keyword evidence="1" id="KW-0812">Transmembrane</keyword>
<keyword evidence="3" id="KW-1185">Reference proteome</keyword>
<evidence type="ECO:0000313" key="3">
    <source>
        <dbReference type="Proteomes" id="UP000001203"/>
    </source>
</evidence>
<dbReference type="HOGENOM" id="CLU_3388991_0_0_3"/>
<organism evidence="2 3">
    <name type="scientific">Crocosphaera subtropica (strain ATCC 51142 / BH68)</name>
    <name type="common">Cyanothece sp. (strain ATCC 51142)</name>
    <dbReference type="NCBI Taxonomy" id="43989"/>
    <lineage>
        <taxon>Bacteria</taxon>
        <taxon>Bacillati</taxon>
        <taxon>Cyanobacteriota</taxon>
        <taxon>Cyanophyceae</taxon>
        <taxon>Oscillatoriophycideae</taxon>
        <taxon>Chroococcales</taxon>
        <taxon>Aphanothecaceae</taxon>
        <taxon>Crocosphaera</taxon>
        <taxon>Crocosphaera subtropica</taxon>
    </lineage>
</organism>
<gene>
    <name evidence="2" type="ordered locus">cce_0977</name>
</gene>
<feature type="transmembrane region" description="Helical" evidence="1">
    <location>
        <begin position="6"/>
        <end position="26"/>
    </location>
</feature>
<dbReference type="KEGG" id="cyt:cce_0977"/>